<feature type="region of interest" description="Disordered" evidence="1">
    <location>
        <begin position="1"/>
        <end position="31"/>
    </location>
</feature>
<sequence length="377" mass="43123">MSEIFKPNFDKNEQEPKNEARRNVYDKEKFSPETAKDHVESLVADFKGHYSLLGYKEEPSVQISSGVDPTVRFIGSHISVFKPYLGENNVPTPGIFMRQNCLRTRNADKLLDDDYFPNWGSYFPSIGAITPPERLDEACDETFDFFEKQLAISPENLLIRISSADTDLIDVCKRRYREGNLEVDSRKPEYYRHNIGMEGVRGRNFNIALRNPNGEGFADIGNIIILEDAQKQLGVEIALGSTTILKQLYGLDHVQDCTPVIGLNVENETIRRKFEDAIITSAVLYREGLRPFGQNNRNRILKQYVRSLSYFRAKSGINIEALSQIVSNFEKREFPESTDQVADVVMEFVKAFENELLVKKNLTDDDKKIKESLELLT</sequence>
<dbReference type="Gene3D" id="3.30.930.10">
    <property type="entry name" value="Bira Bifunctional Protein, Domain 2"/>
    <property type="match status" value="1"/>
</dbReference>
<gene>
    <name evidence="2" type="ORF">COW91_02790</name>
</gene>
<accession>A0A2H0CFX2</accession>
<proteinExistence type="predicted"/>
<dbReference type="EMBL" id="PCTI01000046">
    <property type="protein sequence ID" value="PIP68816.1"/>
    <property type="molecule type" value="Genomic_DNA"/>
</dbReference>
<protein>
    <recommendedName>
        <fullName evidence="4">Alanine--tRNA ligase</fullName>
    </recommendedName>
</protein>
<dbReference type="Proteomes" id="UP000229176">
    <property type="component" value="Unassembled WGS sequence"/>
</dbReference>
<organism evidence="2 3">
    <name type="scientific">Candidatus Nomurabacteria bacterium CG22_combo_CG10-13_8_21_14_all_32_8</name>
    <dbReference type="NCBI Taxonomy" id="1974732"/>
    <lineage>
        <taxon>Bacteria</taxon>
        <taxon>Candidatus Nomuraibacteriota</taxon>
    </lineage>
</organism>
<name>A0A2H0CFX2_9BACT</name>
<evidence type="ECO:0008006" key="4">
    <source>
        <dbReference type="Google" id="ProtNLM"/>
    </source>
</evidence>
<reference evidence="2 3" key="1">
    <citation type="submission" date="2017-09" db="EMBL/GenBank/DDBJ databases">
        <title>Depth-based differentiation of microbial function through sediment-hosted aquifers and enrichment of novel symbionts in the deep terrestrial subsurface.</title>
        <authorList>
            <person name="Probst A.J."/>
            <person name="Ladd B."/>
            <person name="Jarett J.K."/>
            <person name="Geller-Mcgrath D.E."/>
            <person name="Sieber C.M."/>
            <person name="Emerson J.B."/>
            <person name="Anantharaman K."/>
            <person name="Thomas B.C."/>
            <person name="Malmstrom R."/>
            <person name="Stieglmeier M."/>
            <person name="Klingl A."/>
            <person name="Woyke T."/>
            <person name="Ryan C.M."/>
            <person name="Banfield J.F."/>
        </authorList>
    </citation>
    <scope>NUCLEOTIDE SEQUENCE [LARGE SCALE GENOMIC DNA]</scope>
    <source>
        <strain evidence="2">CG22_combo_CG10-13_8_21_14_all_32_8</strain>
    </source>
</reference>
<feature type="compositionally biased region" description="Basic and acidic residues" evidence="1">
    <location>
        <begin position="8"/>
        <end position="31"/>
    </location>
</feature>
<evidence type="ECO:0000313" key="2">
    <source>
        <dbReference type="EMBL" id="PIP68816.1"/>
    </source>
</evidence>
<dbReference type="InterPro" id="IPR045864">
    <property type="entry name" value="aa-tRNA-synth_II/BPL/LPL"/>
</dbReference>
<dbReference type="AlphaFoldDB" id="A0A2H0CFX2"/>
<evidence type="ECO:0000256" key="1">
    <source>
        <dbReference type="SAM" id="MobiDB-lite"/>
    </source>
</evidence>
<comment type="caution">
    <text evidence="2">The sequence shown here is derived from an EMBL/GenBank/DDBJ whole genome shotgun (WGS) entry which is preliminary data.</text>
</comment>
<evidence type="ECO:0000313" key="3">
    <source>
        <dbReference type="Proteomes" id="UP000229176"/>
    </source>
</evidence>